<dbReference type="SMART" id="SM00448">
    <property type="entry name" value="REC"/>
    <property type="match status" value="1"/>
</dbReference>
<dbReference type="Proteomes" id="UP000642829">
    <property type="component" value="Unassembled WGS sequence"/>
</dbReference>
<keyword evidence="4" id="KW-1185">Reference proteome</keyword>
<dbReference type="AlphaFoldDB" id="A0A8J3DCI3"/>
<protein>
    <submittedName>
        <fullName evidence="3">Response regulator</fullName>
    </submittedName>
</protein>
<evidence type="ECO:0000256" key="1">
    <source>
        <dbReference type="PROSITE-ProRule" id="PRU00169"/>
    </source>
</evidence>
<dbReference type="Pfam" id="PF00072">
    <property type="entry name" value="Response_reg"/>
    <property type="match status" value="1"/>
</dbReference>
<dbReference type="CDD" id="cd17557">
    <property type="entry name" value="REC_Rcp-like"/>
    <property type="match status" value="1"/>
</dbReference>
<accession>A0A8J3DCI3</accession>
<comment type="caution">
    <text evidence="3">The sequence shown here is derived from an EMBL/GenBank/DDBJ whole genome shotgun (WGS) entry which is preliminary data.</text>
</comment>
<feature type="modified residue" description="4-aspartylphosphate" evidence="1">
    <location>
        <position position="66"/>
    </location>
</feature>
<reference evidence="3" key="1">
    <citation type="journal article" date="2014" name="Int. J. Syst. Evol. Microbiol.">
        <title>Complete genome sequence of Corynebacterium casei LMG S-19264T (=DSM 44701T), isolated from a smear-ripened cheese.</title>
        <authorList>
            <consortium name="US DOE Joint Genome Institute (JGI-PGF)"/>
            <person name="Walter F."/>
            <person name="Albersmeier A."/>
            <person name="Kalinowski J."/>
            <person name="Ruckert C."/>
        </authorList>
    </citation>
    <scope>NUCLEOTIDE SEQUENCE</scope>
    <source>
        <strain evidence="3">KCTC 12870</strain>
    </source>
</reference>
<dbReference type="SUPFAM" id="SSF52172">
    <property type="entry name" value="CheY-like"/>
    <property type="match status" value="1"/>
</dbReference>
<sequence>MNNQEVTIILADDDVGHRSLMRLNLNRCNIANNIMEFEDGQELLGFFTKSCKEKSLTDKAFMIFLDIRMPKMNGIEVLQILKADKYLRRIPIIMVTTTDDPSEIARCHELGCSYYVTKPVDYEKFIGAVRNLGLFLSIVQVPRLD</sequence>
<name>A0A8J3DCI3_9BACT</name>
<dbReference type="InterPro" id="IPR052893">
    <property type="entry name" value="TCS_response_regulator"/>
</dbReference>
<dbReference type="EMBL" id="BMXG01000011">
    <property type="protein sequence ID" value="GHC03064.1"/>
    <property type="molecule type" value="Genomic_DNA"/>
</dbReference>
<feature type="domain" description="Response regulatory" evidence="2">
    <location>
        <begin position="7"/>
        <end position="133"/>
    </location>
</feature>
<reference evidence="3" key="2">
    <citation type="submission" date="2020-09" db="EMBL/GenBank/DDBJ databases">
        <authorList>
            <person name="Sun Q."/>
            <person name="Kim S."/>
        </authorList>
    </citation>
    <scope>NUCLEOTIDE SEQUENCE</scope>
    <source>
        <strain evidence="3">KCTC 12870</strain>
    </source>
</reference>
<dbReference type="InterPro" id="IPR001789">
    <property type="entry name" value="Sig_transdc_resp-reg_receiver"/>
</dbReference>
<gene>
    <name evidence="3" type="ORF">GCM10007047_19510</name>
</gene>
<organism evidence="3 4">
    <name type="scientific">Cerasicoccus arenae</name>
    <dbReference type="NCBI Taxonomy" id="424488"/>
    <lineage>
        <taxon>Bacteria</taxon>
        <taxon>Pseudomonadati</taxon>
        <taxon>Verrucomicrobiota</taxon>
        <taxon>Opitutia</taxon>
        <taxon>Puniceicoccales</taxon>
        <taxon>Cerasicoccaceae</taxon>
        <taxon>Cerasicoccus</taxon>
    </lineage>
</organism>
<evidence type="ECO:0000313" key="3">
    <source>
        <dbReference type="EMBL" id="GHC03064.1"/>
    </source>
</evidence>
<dbReference type="RefSeq" id="WP_189514573.1">
    <property type="nucleotide sequence ID" value="NZ_BMXG01000011.1"/>
</dbReference>
<evidence type="ECO:0000259" key="2">
    <source>
        <dbReference type="PROSITE" id="PS50110"/>
    </source>
</evidence>
<proteinExistence type="predicted"/>
<keyword evidence="1" id="KW-0597">Phosphoprotein</keyword>
<dbReference type="PROSITE" id="PS50110">
    <property type="entry name" value="RESPONSE_REGULATORY"/>
    <property type="match status" value="1"/>
</dbReference>
<dbReference type="Gene3D" id="3.40.50.2300">
    <property type="match status" value="1"/>
</dbReference>
<evidence type="ECO:0000313" key="4">
    <source>
        <dbReference type="Proteomes" id="UP000642829"/>
    </source>
</evidence>
<dbReference type="PANTHER" id="PTHR44520">
    <property type="entry name" value="RESPONSE REGULATOR RCP1-RELATED"/>
    <property type="match status" value="1"/>
</dbReference>
<dbReference type="PANTHER" id="PTHR44520:SF2">
    <property type="entry name" value="RESPONSE REGULATOR RCP1"/>
    <property type="match status" value="1"/>
</dbReference>
<dbReference type="InterPro" id="IPR011006">
    <property type="entry name" value="CheY-like_superfamily"/>
</dbReference>
<dbReference type="GO" id="GO:0000160">
    <property type="term" value="P:phosphorelay signal transduction system"/>
    <property type="evidence" value="ECO:0007669"/>
    <property type="project" value="InterPro"/>
</dbReference>